<dbReference type="AlphaFoldDB" id="A0A9P9L415"/>
<gene>
    <name evidence="2" type="ORF">B0J15DRAFT_103918</name>
</gene>
<reference evidence="2" key="1">
    <citation type="journal article" date="2021" name="Nat. Commun.">
        <title>Genetic determinants of endophytism in the Arabidopsis root mycobiome.</title>
        <authorList>
            <person name="Mesny F."/>
            <person name="Miyauchi S."/>
            <person name="Thiergart T."/>
            <person name="Pickel B."/>
            <person name="Atanasova L."/>
            <person name="Karlsson M."/>
            <person name="Huettel B."/>
            <person name="Barry K.W."/>
            <person name="Haridas S."/>
            <person name="Chen C."/>
            <person name="Bauer D."/>
            <person name="Andreopoulos W."/>
            <person name="Pangilinan J."/>
            <person name="LaButti K."/>
            <person name="Riley R."/>
            <person name="Lipzen A."/>
            <person name="Clum A."/>
            <person name="Drula E."/>
            <person name="Henrissat B."/>
            <person name="Kohler A."/>
            <person name="Grigoriev I.V."/>
            <person name="Martin F.M."/>
            <person name="Hacquard S."/>
        </authorList>
    </citation>
    <scope>NUCLEOTIDE SEQUENCE</scope>
    <source>
        <strain evidence="2">FSSC 5 MPI-SDFR-AT-0091</strain>
    </source>
</reference>
<sequence length="246" mass="27776">MDVNTRRDIRYPIAFWSIAARFATAGWTMGPLASPLVSTSQINHMGLRPVPHLLFICWIPQGSPWGLRRKTPSLLDPDMTSMSILPRMSYGWAGMSPGPMSPLPPVAIDAIEGCEKPCRQDPGGKRTTTTRSMMCAAGRAALAMGRQRARDVILMRQPRVGATMHRPWRSERACWKYLFGTGQYLVSPRQRQGTEVRSRRRTCVPVSRTYRRLPTCSLQYSSTACSRNKDTRQQAGKTRNDSYRSR</sequence>
<feature type="region of interest" description="Disordered" evidence="1">
    <location>
        <begin position="227"/>
        <end position="246"/>
    </location>
</feature>
<evidence type="ECO:0000256" key="1">
    <source>
        <dbReference type="SAM" id="MobiDB-lite"/>
    </source>
</evidence>
<proteinExistence type="predicted"/>
<dbReference type="EMBL" id="JAGTJS010000002">
    <property type="protein sequence ID" value="KAH7273559.1"/>
    <property type="molecule type" value="Genomic_DNA"/>
</dbReference>
<accession>A0A9P9L415</accession>
<protein>
    <submittedName>
        <fullName evidence="2">Uncharacterized protein</fullName>
    </submittedName>
</protein>
<keyword evidence="3" id="KW-1185">Reference proteome</keyword>
<dbReference type="Proteomes" id="UP000736672">
    <property type="component" value="Unassembled WGS sequence"/>
</dbReference>
<name>A0A9P9L415_FUSSL</name>
<dbReference type="OrthoDB" id="5106204at2759"/>
<evidence type="ECO:0000313" key="3">
    <source>
        <dbReference type="Proteomes" id="UP000736672"/>
    </source>
</evidence>
<organism evidence="2 3">
    <name type="scientific">Fusarium solani</name>
    <name type="common">Filamentous fungus</name>
    <dbReference type="NCBI Taxonomy" id="169388"/>
    <lineage>
        <taxon>Eukaryota</taxon>
        <taxon>Fungi</taxon>
        <taxon>Dikarya</taxon>
        <taxon>Ascomycota</taxon>
        <taxon>Pezizomycotina</taxon>
        <taxon>Sordariomycetes</taxon>
        <taxon>Hypocreomycetidae</taxon>
        <taxon>Hypocreales</taxon>
        <taxon>Nectriaceae</taxon>
        <taxon>Fusarium</taxon>
        <taxon>Fusarium solani species complex</taxon>
    </lineage>
</organism>
<evidence type="ECO:0000313" key="2">
    <source>
        <dbReference type="EMBL" id="KAH7273559.1"/>
    </source>
</evidence>
<comment type="caution">
    <text evidence="2">The sequence shown here is derived from an EMBL/GenBank/DDBJ whole genome shotgun (WGS) entry which is preliminary data.</text>
</comment>